<dbReference type="HOGENOM" id="CLU_013734_2_2_11"/>
<dbReference type="Proteomes" id="UP000014809">
    <property type="component" value="Chromosome"/>
</dbReference>
<proteinExistence type="inferred from homology"/>
<protein>
    <recommendedName>
        <fullName evidence="8">Probable cytosol aminopeptidase</fullName>
        <ecNumber evidence="8">3.4.11.1</ecNumber>
    </recommendedName>
    <alternativeName>
        <fullName evidence="8">Leucine aminopeptidase</fullName>
        <shortName evidence="8">LAP</shortName>
        <ecNumber evidence="8">3.4.11.10</ecNumber>
    </alternativeName>
    <alternativeName>
        <fullName evidence="8">Leucyl aminopeptidase</fullName>
    </alternativeName>
</protein>
<evidence type="ECO:0000256" key="5">
    <source>
        <dbReference type="ARBA" id="ARBA00022670"/>
    </source>
</evidence>
<dbReference type="NCBIfam" id="NF002073">
    <property type="entry name" value="PRK00913.1-2"/>
    <property type="match status" value="1"/>
</dbReference>
<dbReference type="KEGG" id="cter:A606_04470"/>
<gene>
    <name evidence="8" type="primary">pepA</name>
    <name evidence="10" type="ORF">A606_04470</name>
</gene>
<dbReference type="InterPro" id="IPR043472">
    <property type="entry name" value="Macro_dom-like"/>
</dbReference>
<dbReference type="GO" id="GO:0006508">
    <property type="term" value="P:proteolysis"/>
    <property type="evidence" value="ECO:0007669"/>
    <property type="project" value="UniProtKB-KW"/>
</dbReference>
<name>S4XIW9_9CORY</name>
<keyword evidence="8" id="KW-0464">Manganese</keyword>
<dbReference type="eggNOG" id="COG0260">
    <property type="taxonomic scope" value="Bacteria"/>
</dbReference>
<dbReference type="Gene3D" id="3.40.630.10">
    <property type="entry name" value="Zn peptidases"/>
    <property type="match status" value="1"/>
</dbReference>
<evidence type="ECO:0000256" key="1">
    <source>
        <dbReference type="ARBA" id="ARBA00000135"/>
    </source>
</evidence>
<comment type="similarity">
    <text evidence="3 8">Belongs to the peptidase M17 family.</text>
</comment>
<evidence type="ECO:0000256" key="7">
    <source>
        <dbReference type="ARBA" id="ARBA00049972"/>
    </source>
</evidence>
<dbReference type="PANTHER" id="PTHR11963:SF23">
    <property type="entry name" value="CYTOSOL AMINOPEPTIDASE"/>
    <property type="match status" value="1"/>
</dbReference>
<dbReference type="RefSeq" id="WP_020440905.1">
    <property type="nucleotide sequence ID" value="NC_021663.1"/>
</dbReference>
<dbReference type="PATRIC" id="fig|1200352.3.peg.904"/>
<dbReference type="PROSITE" id="PS00631">
    <property type="entry name" value="CYTOSOL_AP"/>
    <property type="match status" value="1"/>
</dbReference>
<feature type="domain" description="Cytosol aminopeptidase" evidence="9">
    <location>
        <begin position="364"/>
        <end position="371"/>
    </location>
</feature>
<comment type="catalytic activity">
    <reaction evidence="2 8">
        <text>Release of an N-terminal amino acid, preferentially leucine, but not glutamic or aspartic acids.</text>
        <dbReference type="EC" id="3.4.11.10"/>
    </reaction>
</comment>
<dbReference type="InterPro" id="IPR000819">
    <property type="entry name" value="Peptidase_M17_C"/>
</dbReference>
<dbReference type="STRING" id="1200352.A606_04470"/>
<evidence type="ECO:0000313" key="10">
    <source>
        <dbReference type="EMBL" id="AGP30543.1"/>
    </source>
</evidence>
<dbReference type="PRINTS" id="PR00481">
    <property type="entry name" value="LAMNOPPTDASE"/>
</dbReference>
<evidence type="ECO:0000313" key="11">
    <source>
        <dbReference type="Proteomes" id="UP000014809"/>
    </source>
</evidence>
<feature type="binding site" evidence="8">
    <location>
        <position position="307"/>
    </location>
    <ligand>
        <name>Mn(2+)</name>
        <dbReference type="ChEBI" id="CHEBI:29035"/>
        <label>2</label>
    </ligand>
</feature>
<feature type="binding site" evidence="8">
    <location>
        <position position="368"/>
    </location>
    <ligand>
        <name>Mn(2+)</name>
        <dbReference type="ChEBI" id="CHEBI:29035"/>
        <label>1</label>
    </ligand>
</feature>
<evidence type="ECO:0000256" key="3">
    <source>
        <dbReference type="ARBA" id="ARBA00009528"/>
    </source>
</evidence>
<dbReference type="InterPro" id="IPR011356">
    <property type="entry name" value="Leucine_aapep/pepB"/>
</dbReference>
<feature type="active site" evidence="8">
    <location>
        <position position="370"/>
    </location>
</feature>
<dbReference type="AlphaFoldDB" id="S4XIW9"/>
<comment type="function">
    <text evidence="7 8">Presumably involved in the processing and regular turnover of intracellular proteins. Catalyzes the removal of unsubstituted N-terminal amino acids from various peptides.</text>
</comment>
<dbReference type="Pfam" id="PF00883">
    <property type="entry name" value="Peptidase_M17"/>
    <property type="match status" value="1"/>
</dbReference>
<reference evidence="10 11" key="1">
    <citation type="submission" date="2012-06" db="EMBL/GenBank/DDBJ databases">
        <title>Complete genome sequence of Corynebacterium terpenotabidum Y-11 (=DSM 44721).</title>
        <authorList>
            <person name="Ruckert C."/>
            <person name="Albersmeier A."/>
            <person name="Al-Dilaimi A."/>
            <person name="Szczepanowski R."/>
            <person name="Kalinowski J."/>
        </authorList>
    </citation>
    <scope>NUCLEOTIDE SEQUENCE [LARGE SCALE GENOMIC DNA]</scope>
    <source>
        <strain evidence="10 11">Y-11</strain>
    </source>
</reference>
<feature type="binding site" evidence="8">
    <location>
        <position position="289"/>
    </location>
    <ligand>
        <name>Mn(2+)</name>
        <dbReference type="ChEBI" id="CHEBI:29035"/>
        <label>2</label>
    </ligand>
</feature>
<feature type="active site" evidence="8">
    <location>
        <position position="296"/>
    </location>
</feature>
<comment type="subcellular location">
    <subcellularLocation>
        <location evidence="8">Cytoplasm</location>
    </subcellularLocation>
</comment>
<evidence type="ECO:0000256" key="2">
    <source>
        <dbReference type="ARBA" id="ARBA00000967"/>
    </source>
</evidence>
<feature type="binding site" evidence="8">
    <location>
        <position position="289"/>
    </location>
    <ligand>
        <name>Mn(2+)</name>
        <dbReference type="ChEBI" id="CHEBI:29035"/>
        <label>1</label>
    </ligand>
</feature>
<evidence type="ECO:0000256" key="6">
    <source>
        <dbReference type="ARBA" id="ARBA00022801"/>
    </source>
</evidence>
<dbReference type="CDD" id="cd00433">
    <property type="entry name" value="Peptidase_M17"/>
    <property type="match status" value="1"/>
</dbReference>
<keyword evidence="8" id="KW-0479">Metal-binding</keyword>
<keyword evidence="11" id="KW-1185">Reference proteome</keyword>
<dbReference type="InterPro" id="IPR023042">
    <property type="entry name" value="Peptidase_M17_leu_NH2_pept"/>
</dbReference>
<accession>S4XIW9</accession>
<dbReference type="GO" id="GO:0070006">
    <property type="term" value="F:metalloaminopeptidase activity"/>
    <property type="evidence" value="ECO:0007669"/>
    <property type="project" value="InterPro"/>
</dbReference>
<dbReference type="SUPFAM" id="SSF52949">
    <property type="entry name" value="Macro domain-like"/>
    <property type="match status" value="1"/>
</dbReference>
<dbReference type="OrthoDB" id="9809354at2"/>
<keyword evidence="5 8" id="KW-0645">Protease</keyword>
<dbReference type="EC" id="3.4.11.1" evidence="8"/>
<feature type="binding site" evidence="8">
    <location>
        <position position="366"/>
    </location>
    <ligand>
        <name>Mn(2+)</name>
        <dbReference type="ChEBI" id="CHEBI:29035"/>
        <label>1</label>
    </ligand>
</feature>
<keyword evidence="4 8" id="KW-0031">Aminopeptidase</keyword>
<organism evidence="10 11">
    <name type="scientific">Corynebacterium terpenotabidum Y-11</name>
    <dbReference type="NCBI Taxonomy" id="1200352"/>
    <lineage>
        <taxon>Bacteria</taxon>
        <taxon>Bacillati</taxon>
        <taxon>Actinomycetota</taxon>
        <taxon>Actinomycetes</taxon>
        <taxon>Mycobacteriales</taxon>
        <taxon>Corynebacteriaceae</taxon>
        <taxon>Corynebacterium</taxon>
    </lineage>
</organism>
<dbReference type="Pfam" id="PF02789">
    <property type="entry name" value="Peptidase_M17_N"/>
    <property type="match status" value="1"/>
</dbReference>
<evidence type="ECO:0000259" key="9">
    <source>
        <dbReference type="PROSITE" id="PS00631"/>
    </source>
</evidence>
<comment type="catalytic activity">
    <reaction evidence="1 8">
        <text>Release of an N-terminal amino acid, Xaa-|-Yaa-, in which Xaa is preferably Leu, but may be other amino acids including Pro although not Arg or Lys, and Yaa may be Pro. Amino acid amides and methyl esters are also readily hydrolyzed, but rates on arylamides are exceedingly low.</text>
        <dbReference type="EC" id="3.4.11.1"/>
    </reaction>
</comment>
<feature type="binding site" evidence="8">
    <location>
        <position position="368"/>
    </location>
    <ligand>
        <name>Mn(2+)</name>
        <dbReference type="ChEBI" id="CHEBI:29035"/>
        <label>2</label>
    </ligand>
</feature>
<dbReference type="Gene3D" id="3.40.220.10">
    <property type="entry name" value="Leucine Aminopeptidase, subunit E, domain 1"/>
    <property type="match status" value="1"/>
</dbReference>
<dbReference type="PANTHER" id="PTHR11963">
    <property type="entry name" value="LEUCINE AMINOPEPTIDASE-RELATED"/>
    <property type="match status" value="1"/>
</dbReference>
<dbReference type="EMBL" id="CP003696">
    <property type="protein sequence ID" value="AGP30543.1"/>
    <property type="molecule type" value="Genomic_DNA"/>
</dbReference>
<keyword evidence="8" id="KW-0963">Cytoplasm</keyword>
<sequence>MTTADPSTVPAIPHGTVPDIRLCTGTSLPGADVLVIPVILGASGPELPVADRLGEETQISLWKTAVDAGVTGREGRTWLLPAQDGLPAPRILAVGLGPVDDLSPETVRRAAGNASRELALLGEALSALSLLGDLTGLREAAPSERAVISAAVEGHALGGYRYSGARSTPPSGVLSAVTVVAPERDETPEVFSRACAVAEAVVCARDLVNAPAGVLFPESYAAVISDLAVRSGVEVEVLTEEELAAQGFGGIMGVGRGSARPPRLVRLHYRPENGPTRHVALIGKGVTFDTGGLSLKRPDRMADMISDMGGSAAVVATVLAAAELDLPVEVTATLPLAENMPDGDAVRPGDLLRHYDGTTSEILNTDAEGRLILADAIARAVEDSPDLLIEASTLTGAQVRSLGDRITAVMGTPTLRDRIVRLAGSTGESAWPMPLPAEVADDIRSDVADLRNTGTVRWGGMAAAGHYLRHFVPDDLPWAHLDIAGPAYNTGTAHGYTPTRGTGAPVRTLIALLDDVAVHG</sequence>
<evidence type="ECO:0000256" key="8">
    <source>
        <dbReference type="HAMAP-Rule" id="MF_00181"/>
    </source>
</evidence>
<dbReference type="GO" id="GO:0030145">
    <property type="term" value="F:manganese ion binding"/>
    <property type="evidence" value="ECO:0007669"/>
    <property type="project" value="UniProtKB-UniRule"/>
</dbReference>
<keyword evidence="6 8" id="KW-0378">Hydrolase</keyword>
<feature type="binding site" evidence="8">
    <location>
        <position position="284"/>
    </location>
    <ligand>
        <name>Mn(2+)</name>
        <dbReference type="ChEBI" id="CHEBI:29035"/>
        <label>2</label>
    </ligand>
</feature>
<dbReference type="EC" id="3.4.11.10" evidence="8"/>
<dbReference type="HAMAP" id="MF_00181">
    <property type="entry name" value="Cytosol_peptidase_M17"/>
    <property type="match status" value="1"/>
</dbReference>
<evidence type="ECO:0000256" key="4">
    <source>
        <dbReference type="ARBA" id="ARBA00022438"/>
    </source>
</evidence>
<comment type="cofactor">
    <cofactor evidence="8">
        <name>Mn(2+)</name>
        <dbReference type="ChEBI" id="CHEBI:29035"/>
    </cofactor>
    <text evidence="8">Binds 2 manganese ions per subunit.</text>
</comment>
<dbReference type="InterPro" id="IPR008283">
    <property type="entry name" value="Peptidase_M17_N"/>
</dbReference>
<dbReference type="SUPFAM" id="SSF53187">
    <property type="entry name" value="Zn-dependent exopeptidases"/>
    <property type="match status" value="1"/>
</dbReference>
<dbReference type="GO" id="GO:0005737">
    <property type="term" value="C:cytoplasm"/>
    <property type="evidence" value="ECO:0007669"/>
    <property type="project" value="UniProtKB-SubCell"/>
</dbReference>